<keyword evidence="1" id="KW-1133">Transmembrane helix</keyword>
<reference evidence="2" key="1">
    <citation type="submission" date="2018-06" db="EMBL/GenBank/DDBJ databases">
        <authorList>
            <consortium name="Pathogen Informatics"/>
            <person name="Doyle S."/>
        </authorList>
    </citation>
    <scope>NUCLEOTIDE SEQUENCE [LARGE SCALE GENOMIC DNA]</scope>
    <source>
        <strain evidence="2">NCTC13765</strain>
    </source>
</reference>
<dbReference type="STRING" id="1123307.GCA_000380065_00690"/>
<dbReference type="EMBL" id="UHFR01000005">
    <property type="protein sequence ID" value="SUN76406.1"/>
    <property type="molecule type" value="Genomic_DNA"/>
</dbReference>
<dbReference type="NCBIfam" id="NF041014">
    <property type="entry name" value="pilin_ComGG_2"/>
    <property type="match status" value="1"/>
</dbReference>
<keyword evidence="1" id="KW-0812">Transmembrane</keyword>
<dbReference type="AlphaFoldDB" id="A0A380KZN8"/>
<feature type="transmembrane region" description="Helical" evidence="1">
    <location>
        <begin position="12"/>
        <end position="29"/>
    </location>
</feature>
<dbReference type="InterPro" id="IPR047665">
    <property type="entry name" value="ComGG_streptococcus-type"/>
</dbReference>
<protein>
    <submittedName>
        <fullName evidence="2">Late competence protein ComGG</fullName>
    </submittedName>
</protein>
<keyword evidence="1" id="KW-0472">Membrane</keyword>
<dbReference type="RefSeq" id="WP_019231902.1">
    <property type="nucleotide sequence ID" value="NZ_UHFR01000005.1"/>
</dbReference>
<sequence length="118" mass="13463">MWRKTVKAGVLLYALLMMAVFSLLLQFYLNRQAATAKILQQNQERQEAFAMALLAKEGKNQPVQTFDKGKVISSQKKGQQIFQVRTESGTTYVYNFTLNQELKSDSSMKSTQTDSQKE</sequence>
<evidence type="ECO:0000313" key="2">
    <source>
        <dbReference type="EMBL" id="SUN76406.1"/>
    </source>
</evidence>
<dbReference type="Proteomes" id="UP000254634">
    <property type="component" value="Unassembled WGS sequence"/>
</dbReference>
<keyword evidence="3" id="KW-1185">Reference proteome</keyword>
<evidence type="ECO:0000313" key="3">
    <source>
        <dbReference type="Proteomes" id="UP000254634"/>
    </source>
</evidence>
<gene>
    <name evidence="2" type="primary">comGG</name>
    <name evidence="2" type="ORF">NCTC13765_00896</name>
</gene>
<accession>A0A380KZN8</accession>
<proteinExistence type="predicted"/>
<evidence type="ECO:0000256" key="1">
    <source>
        <dbReference type="SAM" id="Phobius"/>
    </source>
</evidence>
<name>A0A380KZN8_9STRE</name>
<organism evidence="2 3">
    <name type="scientific">Streptococcus massiliensis</name>
    <dbReference type="NCBI Taxonomy" id="313439"/>
    <lineage>
        <taxon>Bacteria</taxon>
        <taxon>Bacillati</taxon>
        <taxon>Bacillota</taxon>
        <taxon>Bacilli</taxon>
        <taxon>Lactobacillales</taxon>
        <taxon>Streptococcaceae</taxon>
        <taxon>Streptococcus</taxon>
    </lineage>
</organism>